<dbReference type="Pfam" id="PF21036">
    <property type="entry name" value="EryCIII-like_N"/>
    <property type="match status" value="1"/>
</dbReference>
<proteinExistence type="inferred from homology"/>
<feature type="domain" description="Erythromycin biosynthesis protein CIII-like N-terminal" evidence="5">
    <location>
        <begin position="22"/>
        <end position="231"/>
    </location>
</feature>
<dbReference type="SUPFAM" id="SSF53756">
    <property type="entry name" value="UDP-Glycosyltransferase/glycogen phosphorylase"/>
    <property type="match status" value="1"/>
</dbReference>
<dbReference type="InterPro" id="IPR010610">
    <property type="entry name" value="EryCIII-like_C"/>
</dbReference>
<dbReference type="InterPro" id="IPR048284">
    <property type="entry name" value="EryCIII-like_N"/>
</dbReference>
<evidence type="ECO:0000256" key="3">
    <source>
        <dbReference type="ARBA" id="ARBA00022679"/>
    </source>
</evidence>
<feature type="domain" description="Erythromycin biosynthesis protein CIII-like C-terminal" evidence="4">
    <location>
        <begin position="248"/>
        <end position="394"/>
    </location>
</feature>
<evidence type="ECO:0000256" key="2">
    <source>
        <dbReference type="ARBA" id="ARBA00022676"/>
    </source>
</evidence>
<dbReference type="CDD" id="cd03784">
    <property type="entry name" value="GT1_Gtf-like"/>
    <property type="match status" value="1"/>
</dbReference>
<dbReference type="Gene3D" id="3.40.50.2000">
    <property type="entry name" value="Glycogen Phosphorylase B"/>
    <property type="match status" value="2"/>
</dbReference>
<evidence type="ECO:0000259" key="4">
    <source>
        <dbReference type="Pfam" id="PF06722"/>
    </source>
</evidence>
<comment type="similarity">
    <text evidence="1">Belongs to the glycosyltransferase 28 family.</text>
</comment>
<comment type="caution">
    <text evidence="6">The sequence shown here is derived from an EMBL/GenBank/DDBJ whole genome shotgun (WGS) entry which is preliminary data.</text>
</comment>
<evidence type="ECO:0000313" key="6">
    <source>
        <dbReference type="EMBL" id="MFC0540577.1"/>
    </source>
</evidence>
<reference evidence="6 7" key="1">
    <citation type="submission" date="2024-09" db="EMBL/GenBank/DDBJ databases">
        <authorList>
            <person name="Sun Q."/>
            <person name="Mori K."/>
        </authorList>
    </citation>
    <scope>NUCLEOTIDE SEQUENCE [LARGE SCALE GENOMIC DNA]</scope>
    <source>
        <strain evidence="6 7">TBRC 1432</strain>
    </source>
</reference>
<dbReference type="InterPro" id="IPR050426">
    <property type="entry name" value="Glycosyltransferase_28"/>
</dbReference>
<name>A0ABV6MK77_9PSEU</name>
<dbReference type="Proteomes" id="UP001589810">
    <property type="component" value="Unassembled WGS sequence"/>
</dbReference>
<dbReference type="PANTHER" id="PTHR48050">
    <property type="entry name" value="STEROL 3-BETA-GLUCOSYLTRANSFERASE"/>
    <property type="match status" value="1"/>
</dbReference>
<dbReference type="Pfam" id="PF06722">
    <property type="entry name" value="EryCIII-like_C"/>
    <property type="match status" value="1"/>
</dbReference>
<keyword evidence="7" id="KW-1185">Reference proteome</keyword>
<gene>
    <name evidence="6" type="ORF">ACFFH7_03740</name>
</gene>
<keyword evidence="2" id="KW-0328">Glycosyltransferase</keyword>
<keyword evidence="3" id="KW-0808">Transferase</keyword>
<dbReference type="InterPro" id="IPR002213">
    <property type="entry name" value="UDP_glucos_trans"/>
</dbReference>
<evidence type="ECO:0000313" key="7">
    <source>
        <dbReference type="Proteomes" id="UP001589810"/>
    </source>
</evidence>
<sequence>MRVLFTAVAGRPHLFPLVPLAWACRAAGHEVRLASAPSAAEIIVHTGLPAVIVGSGPRQSAQDRTNLVRAVYGQPPWPRDWPAMLSRLDDGQRALLARLGRYLVTASDAMTDGLISFAQQWRPDVIVHDAITYAGEVTARKLGVPNIKHNFGTAAQPPFHTVPEYKELFRKRRTTPRAPTAIIEPTPPTMRFPMVLEPVLDMRYVPYNGSGVVPRWLTTPPRRPRVCVTWGYTAPDVLGAAAADPYRLVIDALASLDVDVVVVTTADQLDRFGALPPRARAAPSAPLHLVLPHCDAIVQQGGDGTTLTAAAAGLPQLAITAKPDAEIAPDRLRAVGAGIHLYHQELRVDPHQEDTIREAVSTLLTDPPIIDAAARLRAEIGRMPAPADLVATIEKSR</sequence>
<organism evidence="6 7">
    <name type="scientific">Kutzneria chonburiensis</name>
    <dbReference type="NCBI Taxonomy" id="1483604"/>
    <lineage>
        <taxon>Bacteria</taxon>
        <taxon>Bacillati</taxon>
        <taxon>Actinomycetota</taxon>
        <taxon>Actinomycetes</taxon>
        <taxon>Pseudonocardiales</taxon>
        <taxon>Pseudonocardiaceae</taxon>
        <taxon>Kutzneria</taxon>
    </lineage>
</organism>
<protein>
    <submittedName>
        <fullName evidence="6">Nucleotide disphospho-sugar-binding domain-containing protein</fullName>
    </submittedName>
</protein>
<evidence type="ECO:0000256" key="1">
    <source>
        <dbReference type="ARBA" id="ARBA00006962"/>
    </source>
</evidence>
<dbReference type="RefSeq" id="WP_273939376.1">
    <property type="nucleotide sequence ID" value="NZ_CP097263.1"/>
</dbReference>
<dbReference type="PANTHER" id="PTHR48050:SF13">
    <property type="entry name" value="STEROL 3-BETA-GLUCOSYLTRANSFERASE UGT80A2"/>
    <property type="match status" value="1"/>
</dbReference>
<evidence type="ECO:0000259" key="5">
    <source>
        <dbReference type="Pfam" id="PF21036"/>
    </source>
</evidence>
<accession>A0ABV6MK77</accession>
<dbReference type="EMBL" id="JBHLUD010000001">
    <property type="protein sequence ID" value="MFC0540577.1"/>
    <property type="molecule type" value="Genomic_DNA"/>
</dbReference>